<keyword evidence="3" id="KW-0813">Transport</keyword>
<feature type="domain" description="ABC transporter" evidence="8">
    <location>
        <begin position="8"/>
        <end position="258"/>
    </location>
</feature>
<dbReference type="InterPro" id="IPR027417">
    <property type="entry name" value="P-loop_NTPase"/>
</dbReference>
<gene>
    <name evidence="9" type="ORF">MON41_15140</name>
</gene>
<accession>A0ABS9W6Y6</accession>
<dbReference type="NCBIfam" id="TIGR01727">
    <property type="entry name" value="oligo_HPY"/>
    <property type="match status" value="1"/>
</dbReference>
<evidence type="ECO:0000256" key="1">
    <source>
        <dbReference type="ARBA" id="ARBA00004417"/>
    </source>
</evidence>
<dbReference type="CDD" id="cd03257">
    <property type="entry name" value="ABC_NikE_OppD_transporters"/>
    <property type="match status" value="1"/>
</dbReference>
<dbReference type="PANTHER" id="PTHR43297">
    <property type="entry name" value="OLIGOPEPTIDE TRANSPORT ATP-BINDING PROTEIN APPD"/>
    <property type="match status" value="1"/>
</dbReference>
<dbReference type="Proteomes" id="UP001201985">
    <property type="component" value="Unassembled WGS sequence"/>
</dbReference>
<evidence type="ECO:0000313" key="10">
    <source>
        <dbReference type="Proteomes" id="UP001201985"/>
    </source>
</evidence>
<organism evidence="9 10">
    <name type="scientific">Teichococcus vastitatis</name>
    <dbReference type="NCBI Taxonomy" id="2307076"/>
    <lineage>
        <taxon>Bacteria</taxon>
        <taxon>Pseudomonadati</taxon>
        <taxon>Pseudomonadota</taxon>
        <taxon>Alphaproteobacteria</taxon>
        <taxon>Acetobacterales</taxon>
        <taxon>Roseomonadaceae</taxon>
        <taxon>Roseomonas</taxon>
    </lineage>
</organism>
<dbReference type="Gene3D" id="3.40.50.300">
    <property type="entry name" value="P-loop containing nucleotide triphosphate hydrolases"/>
    <property type="match status" value="1"/>
</dbReference>
<comment type="caution">
    <text evidence="9">The sequence shown here is derived from an EMBL/GenBank/DDBJ whole genome shotgun (WGS) entry which is preliminary data.</text>
</comment>
<dbReference type="InterPro" id="IPR013563">
    <property type="entry name" value="Oligopep_ABC_C"/>
</dbReference>
<dbReference type="EMBL" id="JALBUU010000028">
    <property type="protein sequence ID" value="MCI0755054.1"/>
    <property type="molecule type" value="Genomic_DNA"/>
</dbReference>
<dbReference type="SMART" id="SM00382">
    <property type="entry name" value="AAA"/>
    <property type="match status" value="1"/>
</dbReference>
<evidence type="ECO:0000256" key="5">
    <source>
        <dbReference type="ARBA" id="ARBA00022741"/>
    </source>
</evidence>
<evidence type="ECO:0000256" key="3">
    <source>
        <dbReference type="ARBA" id="ARBA00022448"/>
    </source>
</evidence>
<comment type="similarity">
    <text evidence="2">Belongs to the ABC transporter superfamily.</text>
</comment>
<comment type="subcellular location">
    <subcellularLocation>
        <location evidence="1">Cell inner membrane</location>
        <topology evidence="1">Peripheral membrane protein</topology>
    </subcellularLocation>
</comment>
<dbReference type="PANTHER" id="PTHR43297:SF2">
    <property type="entry name" value="DIPEPTIDE TRANSPORT ATP-BINDING PROTEIN DPPD"/>
    <property type="match status" value="1"/>
</dbReference>
<dbReference type="GO" id="GO:0005524">
    <property type="term" value="F:ATP binding"/>
    <property type="evidence" value="ECO:0007669"/>
    <property type="project" value="UniProtKB-KW"/>
</dbReference>
<name>A0ABS9W6Y6_9PROT</name>
<evidence type="ECO:0000256" key="6">
    <source>
        <dbReference type="ARBA" id="ARBA00022840"/>
    </source>
</evidence>
<dbReference type="InterPro" id="IPR003593">
    <property type="entry name" value="AAA+_ATPase"/>
</dbReference>
<dbReference type="Pfam" id="PF08352">
    <property type="entry name" value="oligo_HPY"/>
    <property type="match status" value="1"/>
</dbReference>
<dbReference type="InterPro" id="IPR050388">
    <property type="entry name" value="ABC_Ni/Peptide_Import"/>
</dbReference>
<sequence>MRDRQPLVEVEDLAVNFVTRESDVRVVNGVSFSMMAGEVLCVLGESGSGKSVTMRALMRLLPPKRTRIGGRIRIAGEDVLAMSDAKLRRLRGGVVSMIFQEPMTAFDPVARVGDQIAEVVAQHRGISHKAGRQRALELFDLVRIPSAERRLDAYPHELSGGLRQRAMIALALSCEPKLLLADEPTTALDATVQIQVLILLRKLQRELGMSVIFVTHDLGVAAEIADRVAVMYAGRIVETGPIREVLRRPMHPYAAGLLASTIHGQPRDQELETIPGAPPDMRNLPPGCSFAPRCAFAAGDCLQDEPPAVTPAPGRVSRCLHISALQSAREFA</sequence>
<reference evidence="9 10" key="1">
    <citation type="submission" date="2022-03" db="EMBL/GenBank/DDBJ databases">
        <title>Complete genome analysis of Roseomonas KG 17.1 : a prolific producer of plant growth promoters.</title>
        <authorList>
            <person name="Saadouli I."/>
            <person name="Najjari A."/>
            <person name="Mosbah A."/>
            <person name="Ouzari H.I."/>
        </authorList>
    </citation>
    <scope>NUCLEOTIDE SEQUENCE [LARGE SCALE GENOMIC DNA]</scope>
    <source>
        <strain evidence="9 10">KG17-1</strain>
    </source>
</reference>
<dbReference type="InterPro" id="IPR003439">
    <property type="entry name" value="ABC_transporter-like_ATP-bd"/>
</dbReference>
<evidence type="ECO:0000256" key="2">
    <source>
        <dbReference type="ARBA" id="ARBA00005417"/>
    </source>
</evidence>
<dbReference type="SUPFAM" id="SSF52540">
    <property type="entry name" value="P-loop containing nucleoside triphosphate hydrolases"/>
    <property type="match status" value="1"/>
</dbReference>
<keyword evidence="5" id="KW-0547">Nucleotide-binding</keyword>
<keyword evidence="6 9" id="KW-0067">ATP-binding</keyword>
<dbReference type="PROSITE" id="PS50893">
    <property type="entry name" value="ABC_TRANSPORTER_2"/>
    <property type="match status" value="1"/>
</dbReference>
<keyword evidence="10" id="KW-1185">Reference proteome</keyword>
<keyword evidence="7" id="KW-0472">Membrane</keyword>
<evidence type="ECO:0000259" key="8">
    <source>
        <dbReference type="PROSITE" id="PS50893"/>
    </source>
</evidence>
<keyword evidence="4" id="KW-1003">Cell membrane</keyword>
<proteinExistence type="inferred from homology"/>
<dbReference type="RefSeq" id="WP_241793284.1">
    <property type="nucleotide sequence ID" value="NZ_JALBUU010000028.1"/>
</dbReference>
<evidence type="ECO:0000256" key="7">
    <source>
        <dbReference type="ARBA" id="ARBA00023136"/>
    </source>
</evidence>
<dbReference type="Pfam" id="PF00005">
    <property type="entry name" value="ABC_tran"/>
    <property type="match status" value="1"/>
</dbReference>
<evidence type="ECO:0000256" key="4">
    <source>
        <dbReference type="ARBA" id="ARBA00022475"/>
    </source>
</evidence>
<evidence type="ECO:0000313" key="9">
    <source>
        <dbReference type="EMBL" id="MCI0755054.1"/>
    </source>
</evidence>
<protein>
    <submittedName>
        <fullName evidence="9">ABC transporter ATP-binding protein</fullName>
    </submittedName>
</protein>